<evidence type="ECO:0000313" key="2">
    <source>
        <dbReference type="Proteomes" id="UP000509722"/>
    </source>
</evidence>
<accession>A0AAE7E9N6</accession>
<gene>
    <name evidence="1" type="ORF">CURT_0682</name>
</gene>
<protein>
    <recommendedName>
        <fullName evidence="3">Restriction endonuclease</fullName>
    </recommendedName>
</protein>
<dbReference type="RefSeq" id="WP_018713904.1">
    <property type="nucleotide sequence ID" value="NZ_CP053832.1"/>
</dbReference>
<organism evidence="1 2">
    <name type="scientific">Campylobacter ureolyticus</name>
    <dbReference type="NCBI Taxonomy" id="827"/>
    <lineage>
        <taxon>Bacteria</taxon>
        <taxon>Pseudomonadati</taxon>
        <taxon>Campylobacterota</taxon>
        <taxon>Epsilonproteobacteria</taxon>
        <taxon>Campylobacterales</taxon>
        <taxon>Campylobacteraceae</taxon>
        <taxon>Campylobacter</taxon>
    </lineage>
</organism>
<reference evidence="1 2" key="1">
    <citation type="submission" date="2020-05" db="EMBL/GenBank/DDBJ databases">
        <title>Complete genome sequencing of Campylobacter and Arcobacter type strains.</title>
        <authorList>
            <person name="Miller W.G."/>
            <person name="Yee E."/>
        </authorList>
    </citation>
    <scope>NUCLEOTIDE SEQUENCE [LARGE SCALE GENOMIC DNA]</scope>
    <source>
        <strain evidence="1 2">LMG 6451</strain>
    </source>
</reference>
<proteinExistence type="predicted"/>
<evidence type="ECO:0000313" key="1">
    <source>
        <dbReference type="EMBL" id="QKF84182.1"/>
    </source>
</evidence>
<name>A0AAE7E9N6_9BACT</name>
<dbReference type="Proteomes" id="UP000509722">
    <property type="component" value="Chromosome"/>
</dbReference>
<evidence type="ECO:0008006" key="3">
    <source>
        <dbReference type="Google" id="ProtNLM"/>
    </source>
</evidence>
<dbReference type="GeneID" id="77175592"/>
<sequence>MTKINFNLYDDFKNTYEPIKNISFDKSQKISMVDFDFKAYNFDKVKENFCVINKLAEKSGNKLKGAVPKSIDGIFEKDCILYFVEFKNGVLCDKKGQNERHDIGIKIWHSVSILSMILNKKINDFKKELIFILVFNDGIEENSDLSLSYLMTNDTRDKHKFKIFNSIFFKDTLLFTPNDFEKFINA</sequence>
<dbReference type="AlphaFoldDB" id="A0AAE7E9N6"/>
<dbReference type="EMBL" id="CP053832">
    <property type="protein sequence ID" value="QKF84182.1"/>
    <property type="molecule type" value="Genomic_DNA"/>
</dbReference>